<organism evidence="4 5">
    <name type="scientific">Pelotomaculum thermopropionicum (strain DSM 13744 / JCM 10971 / SI)</name>
    <dbReference type="NCBI Taxonomy" id="370438"/>
    <lineage>
        <taxon>Bacteria</taxon>
        <taxon>Bacillati</taxon>
        <taxon>Bacillota</taxon>
        <taxon>Clostridia</taxon>
        <taxon>Eubacteriales</taxon>
        <taxon>Desulfotomaculaceae</taxon>
        <taxon>Pelotomaculum</taxon>
    </lineage>
</organism>
<evidence type="ECO:0000256" key="2">
    <source>
        <dbReference type="PROSITE-ProRule" id="PRU10134"/>
    </source>
</evidence>
<dbReference type="PANTHER" id="PTHR41368">
    <property type="entry name" value="PROTEIN YGHO"/>
    <property type="match status" value="1"/>
</dbReference>
<dbReference type="Proteomes" id="UP000006556">
    <property type="component" value="Chromosome"/>
</dbReference>
<dbReference type="Pfam" id="PF00583">
    <property type="entry name" value="Acetyltransf_1"/>
    <property type="match status" value="1"/>
</dbReference>
<reference evidence="5" key="1">
    <citation type="journal article" date="2008" name="Genome Res.">
        <title>The genome of Pelotomaculum thermopropionicum reveals niche-associated evolution in anaerobic microbiota.</title>
        <authorList>
            <person name="Kosaka T."/>
            <person name="Kato S."/>
            <person name="Shimoyama T."/>
            <person name="Ishii S."/>
            <person name="Abe T."/>
            <person name="Watanabe K."/>
        </authorList>
    </citation>
    <scope>NUCLEOTIDE SEQUENCE [LARGE SCALE GENOMIC DNA]</scope>
    <source>
        <strain evidence="5">DSM 13744 / JCM 10971 / SI</strain>
    </source>
</reference>
<keyword evidence="1" id="KW-0342">GTP-binding</keyword>
<protein>
    <recommendedName>
        <fullName evidence="3">N-acetyltransferase domain-containing protein</fullName>
    </recommendedName>
</protein>
<dbReference type="HOGENOM" id="CLU_053649_0_0_9"/>
<dbReference type="InterPro" id="IPR039968">
    <property type="entry name" value="BcerS-like"/>
</dbReference>
<evidence type="ECO:0000313" key="5">
    <source>
        <dbReference type="Proteomes" id="UP000006556"/>
    </source>
</evidence>
<accession>A5D657</accession>
<keyword evidence="1" id="KW-0547">Nucleotide-binding</keyword>
<feature type="active site" evidence="2">
    <location>
        <position position="178"/>
    </location>
</feature>
<dbReference type="PROSITE" id="PS00513">
    <property type="entry name" value="ADENYLOSUCCIN_SYN_2"/>
    <property type="match status" value="1"/>
</dbReference>
<dbReference type="InterPro" id="IPR033128">
    <property type="entry name" value="Adenylosuccin_syn_Lys_AS"/>
</dbReference>
<evidence type="ECO:0000313" key="4">
    <source>
        <dbReference type="EMBL" id="BAF58280.1"/>
    </source>
</evidence>
<dbReference type="Gene3D" id="3.40.630.30">
    <property type="match status" value="1"/>
</dbReference>
<name>A5D657_PELTS</name>
<dbReference type="InterPro" id="IPR000182">
    <property type="entry name" value="GNAT_dom"/>
</dbReference>
<feature type="domain" description="N-acetyltransferase" evidence="3">
    <location>
        <begin position="192"/>
        <end position="345"/>
    </location>
</feature>
<sequence length="345" mass="38570">MAVEVVQAASEEAMKVFNAFPGAIYRNFFRAPRFPVMDRSSPHYDPMFGRAEAQPFLALRNGLVMGRIAACINHALPDKQTGFFGYFESFDDPAVAGALLSAAAGWLYARKRNRMIGPVDLTPHERLGLLVEGFGGRHQPGLPYNPPYYAALLERCGLKTEMNLYAYRCGIGPPYPEKLVRVAARAGRNENLLLRQLNFNDLEGEGEIFSELHNGAMAEIWGFVPLSPEEGTAILQRLKGIYDPGLVLVAEVDGRPAGLCLALHPGSRIPFARPDARLAVLAVLPRFRFRGLEAALILECARRAWRRGITGMEFSLVSENNWMMNNIIQSMERARKNRVYRVYKL</sequence>
<dbReference type="InterPro" id="IPR016181">
    <property type="entry name" value="Acyl_CoA_acyltransferase"/>
</dbReference>
<dbReference type="KEGG" id="pth:PTH_0099"/>
<dbReference type="GO" id="GO:0016747">
    <property type="term" value="F:acyltransferase activity, transferring groups other than amino-acyl groups"/>
    <property type="evidence" value="ECO:0007669"/>
    <property type="project" value="InterPro"/>
</dbReference>
<dbReference type="PANTHER" id="PTHR41368:SF1">
    <property type="entry name" value="PROTEIN YGHO"/>
    <property type="match status" value="1"/>
</dbReference>
<dbReference type="eggNOG" id="COG3153">
    <property type="taxonomic scope" value="Bacteria"/>
</dbReference>
<dbReference type="CDD" id="cd04301">
    <property type="entry name" value="NAT_SF"/>
    <property type="match status" value="1"/>
</dbReference>
<gene>
    <name evidence="4" type="ordered locus">PTH_0099</name>
</gene>
<evidence type="ECO:0000256" key="1">
    <source>
        <dbReference type="ARBA" id="ARBA00023134"/>
    </source>
</evidence>
<dbReference type="GO" id="GO:0005525">
    <property type="term" value="F:GTP binding"/>
    <property type="evidence" value="ECO:0007669"/>
    <property type="project" value="UniProtKB-KW"/>
</dbReference>
<dbReference type="SUPFAM" id="SSF55729">
    <property type="entry name" value="Acyl-CoA N-acyltransferases (Nat)"/>
    <property type="match status" value="1"/>
</dbReference>
<proteinExistence type="predicted"/>
<dbReference type="EMBL" id="AP009389">
    <property type="protein sequence ID" value="BAF58280.1"/>
    <property type="molecule type" value="Genomic_DNA"/>
</dbReference>
<keyword evidence="5" id="KW-1185">Reference proteome</keyword>
<evidence type="ECO:0000259" key="3">
    <source>
        <dbReference type="PROSITE" id="PS51186"/>
    </source>
</evidence>
<dbReference type="PROSITE" id="PS51186">
    <property type="entry name" value="GNAT"/>
    <property type="match status" value="1"/>
</dbReference>
<dbReference type="AlphaFoldDB" id="A5D657"/>
<dbReference type="STRING" id="370438.PTH_0099"/>